<keyword evidence="2" id="KW-1185">Reference proteome</keyword>
<proteinExistence type="predicted"/>
<protein>
    <submittedName>
        <fullName evidence="1">Uncharacterized protein</fullName>
    </submittedName>
</protein>
<gene>
    <name evidence="1" type="ORF">COHA_001175</name>
</gene>
<organism evidence="1 2">
    <name type="scientific">Chlorella ohadii</name>
    <dbReference type="NCBI Taxonomy" id="2649997"/>
    <lineage>
        <taxon>Eukaryota</taxon>
        <taxon>Viridiplantae</taxon>
        <taxon>Chlorophyta</taxon>
        <taxon>core chlorophytes</taxon>
        <taxon>Trebouxiophyceae</taxon>
        <taxon>Chlorellales</taxon>
        <taxon>Chlorellaceae</taxon>
        <taxon>Chlorella clade</taxon>
        <taxon>Chlorella</taxon>
    </lineage>
</organism>
<accession>A0AAD5DZW8</accession>
<dbReference type="AlphaFoldDB" id="A0AAD5DZW8"/>
<evidence type="ECO:0000313" key="1">
    <source>
        <dbReference type="EMBL" id="KAI7845334.1"/>
    </source>
</evidence>
<name>A0AAD5DZW8_9CHLO</name>
<reference evidence="1" key="1">
    <citation type="submission" date="2020-11" db="EMBL/GenBank/DDBJ databases">
        <title>Chlorella ohadii genome sequencing and assembly.</title>
        <authorList>
            <person name="Murik O."/>
            <person name="Treves H."/>
            <person name="Kedem I."/>
            <person name="Shotland Y."/>
            <person name="Kaplan A."/>
        </authorList>
    </citation>
    <scope>NUCLEOTIDE SEQUENCE</scope>
    <source>
        <strain evidence="1">1</strain>
    </source>
</reference>
<sequence length="269" mass="28144">MICTDPNSAAGVAGCVSDSAGALLIQPFDLAFKGTYIYIADRGGDGKFAGEGFIVRCTISGLGTASPSLTSCAKVQPASNFDRPYGLELDGSTLYVAGYGVGSIANTKGVTVCTIDSNYDLVQCSSTFGLLTDGTTAAWVGTRFVRIYNNTAYVIPDQGNAGIFVCSNPTQLTGCTKRDFTGYDPTTSTNPNTTLSVNTYWIDFLYAQAYVGGYASSGFVAVCDDPVDFTGCRKLYGCSGASTPDTVDKGCTSTNNTLRNTMRAAVYPA</sequence>
<dbReference type="Proteomes" id="UP001205105">
    <property type="component" value="Unassembled WGS sequence"/>
</dbReference>
<comment type="caution">
    <text evidence="1">The sequence shown here is derived from an EMBL/GenBank/DDBJ whole genome shotgun (WGS) entry which is preliminary data.</text>
</comment>
<evidence type="ECO:0000313" key="2">
    <source>
        <dbReference type="Proteomes" id="UP001205105"/>
    </source>
</evidence>
<dbReference type="SUPFAM" id="SSF63825">
    <property type="entry name" value="YWTD domain"/>
    <property type="match status" value="1"/>
</dbReference>
<dbReference type="EMBL" id="JADXDR010000019">
    <property type="protein sequence ID" value="KAI7845334.1"/>
    <property type="molecule type" value="Genomic_DNA"/>
</dbReference>